<dbReference type="Pfam" id="PF02588">
    <property type="entry name" value="YitT_membrane"/>
    <property type="match status" value="1"/>
</dbReference>
<feature type="transmembrane region" description="Helical" evidence="6">
    <location>
        <begin position="150"/>
        <end position="171"/>
    </location>
</feature>
<dbReference type="Proteomes" id="UP000002210">
    <property type="component" value="Chromosome"/>
</dbReference>
<evidence type="ECO:0000313" key="9">
    <source>
        <dbReference type="Proteomes" id="UP000002210"/>
    </source>
</evidence>
<dbReference type="InterPro" id="IPR015867">
    <property type="entry name" value="N-reg_PII/ATP_PRibTrfase_C"/>
</dbReference>
<evidence type="ECO:0000256" key="2">
    <source>
        <dbReference type="ARBA" id="ARBA00022475"/>
    </source>
</evidence>
<keyword evidence="3 6" id="KW-0812">Transmembrane</keyword>
<accession>A0A158RQW8</accession>
<evidence type="ECO:0000256" key="6">
    <source>
        <dbReference type="SAM" id="Phobius"/>
    </source>
</evidence>
<evidence type="ECO:0000256" key="3">
    <source>
        <dbReference type="ARBA" id="ARBA00022692"/>
    </source>
</evidence>
<protein>
    <submittedName>
        <fullName evidence="8">Putative membrane protein</fullName>
    </submittedName>
</protein>
<dbReference type="KEGG" id="bcx:BCA_3734"/>
<evidence type="ECO:0000256" key="1">
    <source>
        <dbReference type="ARBA" id="ARBA00004651"/>
    </source>
</evidence>
<dbReference type="PANTHER" id="PTHR33545">
    <property type="entry name" value="UPF0750 MEMBRANE PROTEIN YITT-RELATED"/>
    <property type="match status" value="1"/>
</dbReference>
<keyword evidence="4 6" id="KW-1133">Transmembrane helix</keyword>
<dbReference type="PANTHER" id="PTHR33545:SF5">
    <property type="entry name" value="UPF0750 MEMBRANE PROTEIN YITT"/>
    <property type="match status" value="1"/>
</dbReference>
<dbReference type="GO" id="GO:0005886">
    <property type="term" value="C:plasma membrane"/>
    <property type="evidence" value="ECO:0007669"/>
    <property type="project" value="UniProtKB-SubCell"/>
</dbReference>
<comment type="subcellular location">
    <subcellularLocation>
        <location evidence="1">Cell membrane</location>
        <topology evidence="1">Multi-pass membrane protein</topology>
    </subcellularLocation>
</comment>
<dbReference type="CDD" id="cd16380">
    <property type="entry name" value="YitT_C"/>
    <property type="match status" value="1"/>
</dbReference>
<dbReference type="EMBL" id="CP001407">
    <property type="protein sequence ID" value="ACO29787.1"/>
    <property type="molecule type" value="Genomic_DNA"/>
</dbReference>
<proteinExistence type="predicted"/>
<dbReference type="Gene3D" id="3.30.70.120">
    <property type="match status" value="1"/>
</dbReference>
<evidence type="ECO:0000256" key="4">
    <source>
        <dbReference type="ARBA" id="ARBA00022989"/>
    </source>
</evidence>
<dbReference type="Pfam" id="PF10035">
    <property type="entry name" value="DUF2179"/>
    <property type="match status" value="1"/>
</dbReference>
<evidence type="ECO:0000259" key="7">
    <source>
        <dbReference type="Pfam" id="PF10035"/>
    </source>
</evidence>
<keyword evidence="5 6" id="KW-0472">Membrane</keyword>
<sequence>MNFLVKDGKEMVRFLGVIIGSIIIAIAFNLFLIPHKILSSGIGGIAIILGIVTPVNTGIINFVLNLPILILGYIGLGKKVIFNTIVSVIVLSVALYYVPVKVVATDPLLSSIFGGVIAGAGIGLVFNCNGSTGGFDIIGMLLSRKRDIKLGGFLIILNAVVVIIAGFFFTWDVALTSLLSIYVTGKVIDAIHTKHRKVTLMIVTNEAEKMKKQLLSTVVRGITLLDGEGAYSSEKKRVLMTVVSREELASMKLTISEIDPHAFVNITETVEVLGLFRKG</sequence>
<feature type="transmembrane region" description="Helical" evidence="6">
    <location>
        <begin position="12"/>
        <end position="33"/>
    </location>
</feature>
<evidence type="ECO:0000313" key="8">
    <source>
        <dbReference type="EMBL" id="ACO29787.1"/>
    </source>
</evidence>
<name>A0A158RQW8_BACC3</name>
<reference evidence="8 9" key="1">
    <citation type="submission" date="2009-02" db="EMBL/GenBank/DDBJ databases">
        <title>Genome sequence of Bacillus cereus 03BB102.</title>
        <authorList>
            <person name="Dodson R.J."/>
            <person name="Jackson P."/>
            <person name="Munk A.C."/>
            <person name="Brettin T."/>
            <person name="Bruce D."/>
            <person name="Detter C."/>
            <person name="Tapia R."/>
            <person name="Han C."/>
            <person name="Sutton G."/>
            <person name="Sims D."/>
        </authorList>
    </citation>
    <scope>NUCLEOTIDE SEQUENCE [LARGE SCALE GENOMIC DNA]</scope>
    <source>
        <strain evidence="8 9">03BB102</strain>
    </source>
</reference>
<keyword evidence="2" id="KW-1003">Cell membrane</keyword>
<evidence type="ECO:0000256" key="5">
    <source>
        <dbReference type="ARBA" id="ARBA00023136"/>
    </source>
</evidence>
<feature type="transmembrane region" description="Helical" evidence="6">
    <location>
        <begin position="80"/>
        <end position="98"/>
    </location>
</feature>
<gene>
    <name evidence="8" type="ordered locus">BCA_3734</name>
</gene>
<organism evidence="8 9">
    <name type="scientific">Bacillus cereus (strain 03BB102)</name>
    <dbReference type="NCBI Taxonomy" id="572264"/>
    <lineage>
        <taxon>Bacteria</taxon>
        <taxon>Bacillati</taxon>
        <taxon>Bacillota</taxon>
        <taxon>Bacilli</taxon>
        <taxon>Bacillales</taxon>
        <taxon>Bacillaceae</taxon>
        <taxon>Bacillus</taxon>
        <taxon>Bacillus cereus group</taxon>
    </lineage>
</organism>
<dbReference type="PIRSF" id="PIRSF006483">
    <property type="entry name" value="Membrane_protein_YitT"/>
    <property type="match status" value="1"/>
</dbReference>
<dbReference type="AlphaFoldDB" id="A0A158RQW8"/>
<dbReference type="InterPro" id="IPR003740">
    <property type="entry name" value="YitT"/>
</dbReference>
<feature type="domain" description="DUF2179" evidence="7">
    <location>
        <begin position="220"/>
        <end position="274"/>
    </location>
</feature>
<feature type="transmembrane region" description="Helical" evidence="6">
    <location>
        <begin position="110"/>
        <end position="129"/>
    </location>
</feature>
<dbReference type="InterPro" id="IPR051461">
    <property type="entry name" value="UPF0750_membrane"/>
</dbReference>
<feature type="transmembrane region" description="Helical" evidence="6">
    <location>
        <begin position="45"/>
        <end position="73"/>
    </location>
</feature>
<dbReference type="InterPro" id="IPR019264">
    <property type="entry name" value="DUF2179"/>
</dbReference>